<dbReference type="OrthoDB" id="7284167at2"/>
<sequence>MSPQTTTDKSRELPARALTIADFVRAYGISRAKTYELLKAGELRAVKVGRRTLVPVTAAEAWFNALPEA</sequence>
<proteinExistence type="predicted"/>
<dbReference type="InterPro" id="IPR010093">
    <property type="entry name" value="SinI_DNA-bd"/>
</dbReference>
<gene>
    <name evidence="2" type="ORF">E5162_08745</name>
</gene>
<evidence type="ECO:0000313" key="2">
    <source>
        <dbReference type="EMBL" id="TGY93139.1"/>
    </source>
</evidence>
<reference evidence="2 3" key="1">
    <citation type="journal article" date="2013" name="Int. J. Syst. Evol. Microbiol.">
        <title>Marinicauda pacifica gen. nov., sp. nov., a prosthecate alphaproteobacterium of the family Hyphomonadaceae isolated from deep seawater.</title>
        <authorList>
            <person name="Zhang X.Y."/>
            <person name="Li G.W."/>
            <person name="Wang C.S."/>
            <person name="Zhang Y.J."/>
            <person name="Xu X.W."/>
            <person name="Li H."/>
            <person name="Liu A."/>
            <person name="Liu C."/>
            <person name="Xie B.B."/>
            <person name="Qin Q.L."/>
            <person name="Xu Z."/>
            <person name="Chen X.L."/>
            <person name="Zhou B.C."/>
            <person name="Zhang Y.Z."/>
        </authorList>
    </citation>
    <scope>NUCLEOTIDE SEQUENCE [LARGE SCALE GENOMIC DNA]</scope>
    <source>
        <strain evidence="2 3">P-1 km-3</strain>
    </source>
</reference>
<dbReference type="EMBL" id="SRXV01000002">
    <property type="protein sequence ID" value="TGY93139.1"/>
    <property type="molecule type" value="Genomic_DNA"/>
</dbReference>
<keyword evidence="2" id="KW-0238">DNA-binding</keyword>
<evidence type="ECO:0000259" key="1">
    <source>
        <dbReference type="Pfam" id="PF12728"/>
    </source>
</evidence>
<dbReference type="AlphaFoldDB" id="A0A4V3RZ72"/>
<evidence type="ECO:0000313" key="3">
    <source>
        <dbReference type="Proteomes" id="UP000305451"/>
    </source>
</evidence>
<dbReference type="InterPro" id="IPR041657">
    <property type="entry name" value="HTH_17"/>
</dbReference>
<keyword evidence="3" id="KW-1185">Reference proteome</keyword>
<name>A0A4V3RZ72_9PROT</name>
<dbReference type="NCBIfam" id="TIGR01764">
    <property type="entry name" value="excise"/>
    <property type="match status" value="1"/>
</dbReference>
<dbReference type="GO" id="GO:0003677">
    <property type="term" value="F:DNA binding"/>
    <property type="evidence" value="ECO:0007669"/>
    <property type="project" value="UniProtKB-KW"/>
</dbReference>
<comment type="caution">
    <text evidence="2">The sequence shown here is derived from an EMBL/GenBank/DDBJ whole genome shotgun (WGS) entry which is preliminary data.</text>
</comment>
<organism evidence="2 3">
    <name type="scientific">Marinicauda pacifica</name>
    <dbReference type="NCBI Taxonomy" id="1133559"/>
    <lineage>
        <taxon>Bacteria</taxon>
        <taxon>Pseudomonadati</taxon>
        <taxon>Pseudomonadota</taxon>
        <taxon>Alphaproteobacteria</taxon>
        <taxon>Maricaulales</taxon>
        <taxon>Maricaulaceae</taxon>
        <taxon>Marinicauda</taxon>
    </lineage>
</organism>
<accession>A0A4V3RZ72</accession>
<feature type="domain" description="Helix-turn-helix" evidence="1">
    <location>
        <begin position="18"/>
        <end position="64"/>
    </location>
</feature>
<dbReference type="Proteomes" id="UP000305451">
    <property type="component" value="Unassembled WGS sequence"/>
</dbReference>
<dbReference type="RefSeq" id="WP_135944856.1">
    <property type="nucleotide sequence ID" value="NZ_BMEI01000002.1"/>
</dbReference>
<protein>
    <submittedName>
        <fullName evidence="2">DNA-binding protein</fullName>
    </submittedName>
</protein>
<dbReference type="Pfam" id="PF12728">
    <property type="entry name" value="HTH_17"/>
    <property type="match status" value="1"/>
</dbReference>